<dbReference type="GO" id="GO:0140663">
    <property type="term" value="F:ATP-dependent FeS chaperone activity"/>
    <property type="evidence" value="ECO:0007669"/>
    <property type="project" value="InterPro"/>
</dbReference>
<evidence type="ECO:0000256" key="4">
    <source>
        <dbReference type="ARBA" id="ARBA00023004"/>
    </source>
</evidence>
<dbReference type="PROSITE" id="PS01215">
    <property type="entry name" value="MRP"/>
    <property type="match status" value="1"/>
</dbReference>
<protein>
    <submittedName>
        <fullName evidence="8">Cytosolic Fe-S cluster assembly factor NUBP1-like</fullName>
    </submittedName>
</protein>
<dbReference type="GO" id="GO:0016226">
    <property type="term" value="P:iron-sulfur cluster assembly"/>
    <property type="evidence" value="ECO:0007669"/>
    <property type="project" value="InterPro"/>
</dbReference>
<dbReference type="EMBL" id="BEYU01000196">
    <property type="protein sequence ID" value="GBG34485.1"/>
    <property type="molecule type" value="Genomic_DNA"/>
</dbReference>
<dbReference type="PANTHER" id="PTHR42961">
    <property type="entry name" value="IRON-SULFUR PROTEIN NUBPL"/>
    <property type="match status" value="1"/>
</dbReference>
<dbReference type="Pfam" id="PF06155">
    <property type="entry name" value="GBBH-like_N"/>
    <property type="match status" value="1"/>
</dbReference>
<gene>
    <name evidence="8" type="ORF">FCC1311_107092</name>
</gene>
<dbReference type="InterPro" id="IPR027417">
    <property type="entry name" value="P-loop_NTPase"/>
</dbReference>
<keyword evidence="5" id="KW-0411">Iron-sulfur</keyword>
<evidence type="ECO:0000256" key="2">
    <source>
        <dbReference type="ARBA" id="ARBA00022741"/>
    </source>
</evidence>
<dbReference type="Gene3D" id="3.30.2020.30">
    <property type="match status" value="1"/>
</dbReference>
<dbReference type="PANTHER" id="PTHR42961:SF2">
    <property type="entry name" value="IRON-SULFUR PROTEIN NUBPL"/>
    <property type="match status" value="1"/>
</dbReference>
<organism evidence="8 9">
    <name type="scientific">Hondaea fermentalgiana</name>
    <dbReference type="NCBI Taxonomy" id="2315210"/>
    <lineage>
        <taxon>Eukaryota</taxon>
        <taxon>Sar</taxon>
        <taxon>Stramenopiles</taxon>
        <taxon>Bigyra</taxon>
        <taxon>Labyrinthulomycetes</taxon>
        <taxon>Thraustochytrida</taxon>
        <taxon>Thraustochytriidae</taxon>
        <taxon>Hondaea</taxon>
    </lineage>
</organism>
<keyword evidence="9" id="KW-1185">Reference proteome</keyword>
<dbReference type="GO" id="GO:0046872">
    <property type="term" value="F:metal ion binding"/>
    <property type="evidence" value="ECO:0007669"/>
    <property type="project" value="UniProtKB-KW"/>
</dbReference>
<dbReference type="GO" id="GO:0005524">
    <property type="term" value="F:ATP binding"/>
    <property type="evidence" value="ECO:0007669"/>
    <property type="project" value="UniProtKB-KW"/>
</dbReference>
<dbReference type="OrthoDB" id="1741334at2759"/>
<dbReference type="SUPFAM" id="SSF52540">
    <property type="entry name" value="P-loop containing nucleoside triphosphate hydrolases"/>
    <property type="match status" value="1"/>
</dbReference>
<evidence type="ECO:0000256" key="5">
    <source>
        <dbReference type="ARBA" id="ARBA00023014"/>
    </source>
</evidence>
<dbReference type="CDD" id="cd02037">
    <property type="entry name" value="Mrp_NBP35"/>
    <property type="match status" value="1"/>
</dbReference>
<dbReference type="FunCoup" id="A0A2R5GV95">
    <property type="interactions" value="22"/>
</dbReference>
<name>A0A2R5GV95_9STRA</name>
<dbReference type="Pfam" id="PF10609">
    <property type="entry name" value="ParA"/>
    <property type="match status" value="2"/>
</dbReference>
<sequence>MLAVPSSGFSTALQAAAQQNPLAALSGRRGLASSPRDAAAFEDEALELLRAVKVEDGDQDVVTAGMVRDLRVDPESGILRFSLTTNSNEVRAACENRLMGEQERPAWLRRAPVITVRPNSRGSARVSSGRGIEGVKRIVAVSSGKGGVGKSTVAVNLAFALSENHAVGLLDADVYGPSLPTMMVEPGAEWAVRQTPDGRLMEPVQFHGIKCMSYGFVAPGTGGRGRGVDPKNAFAQLAASARSGTGAAAMRGPMVSNVITQLATQTDWGDLDVLVIDMPPGTGDIHITLGQQLKIDGTVIVTTPQLLSFVDVIKGLELYQKLDVPTIGVVENMAYFDGDDGKRYMPFGPGHRDELVAGLGIQNAVTLPILANASACADSGTPFTRAHLDSEVAQTYRKLAEGVMAEITARSQPDAIKSSTLKYNADNNMIVARFIMSNGAAEYRIPPLELRRRLRRVDDMLGKDAKDLDENLHPVSIENMGNYAASIVWSDGHDASIYPFQDVREACKEFEQTP</sequence>
<keyword evidence="4" id="KW-0408">Iron</keyword>
<dbReference type="InterPro" id="IPR010376">
    <property type="entry name" value="GBBH-like_N"/>
</dbReference>
<evidence type="ECO:0000259" key="7">
    <source>
        <dbReference type="Pfam" id="PF06155"/>
    </source>
</evidence>
<evidence type="ECO:0000256" key="3">
    <source>
        <dbReference type="ARBA" id="ARBA00022840"/>
    </source>
</evidence>
<keyword evidence="2" id="KW-0547">Nucleotide-binding</keyword>
<proteinExistence type="inferred from homology"/>
<dbReference type="Proteomes" id="UP000241890">
    <property type="component" value="Unassembled WGS sequence"/>
</dbReference>
<dbReference type="InterPro" id="IPR019591">
    <property type="entry name" value="Mrp/NBP35_ATP-bd"/>
</dbReference>
<evidence type="ECO:0000256" key="1">
    <source>
        <dbReference type="ARBA" id="ARBA00022723"/>
    </source>
</evidence>
<evidence type="ECO:0000313" key="8">
    <source>
        <dbReference type="EMBL" id="GBG34485.1"/>
    </source>
</evidence>
<comment type="similarity">
    <text evidence="6">Belongs to the Mrp/NBP35 ATP-binding proteins family.</text>
</comment>
<keyword evidence="3" id="KW-0067">ATP-binding</keyword>
<feature type="domain" description="Gamma-butyrobetaine hydroxylase-like N-terminal" evidence="7">
    <location>
        <begin position="466"/>
        <end position="501"/>
    </location>
</feature>
<dbReference type="InterPro" id="IPR000808">
    <property type="entry name" value="Mrp-like_CS"/>
</dbReference>
<evidence type="ECO:0000256" key="6">
    <source>
        <dbReference type="ARBA" id="ARBA00024036"/>
    </source>
</evidence>
<dbReference type="InParanoid" id="A0A2R5GV95"/>
<dbReference type="Gene3D" id="3.40.50.300">
    <property type="entry name" value="P-loop containing nucleotide triphosphate hydrolases"/>
    <property type="match status" value="1"/>
</dbReference>
<dbReference type="InterPro" id="IPR044304">
    <property type="entry name" value="NUBPL-like"/>
</dbReference>
<dbReference type="HAMAP" id="MF_02040">
    <property type="entry name" value="Mrp_NBP35"/>
    <property type="match status" value="1"/>
</dbReference>
<keyword evidence="1" id="KW-0479">Metal-binding</keyword>
<dbReference type="AlphaFoldDB" id="A0A2R5GV95"/>
<comment type="caution">
    <text evidence="8">The sequence shown here is derived from an EMBL/GenBank/DDBJ whole genome shotgun (WGS) entry which is preliminary data.</text>
</comment>
<evidence type="ECO:0000313" key="9">
    <source>
        <dbReference type="Proteomes" id="UP000241890"/>
    </source>
</evidence>
<reference evidence="8 9" key="1">
    <citation type="submission" date="2017-12" db="EMBL/GenBank/DDBJ databases">
        <title>Sequencing, de novo assembly and annotation of complete genome of a new Thraustochytrid species, strain FCC1311.</title>
        <authorList>
            <person name="Sedici K."/>
            <person name="Godart F."/>
            <person name="Aiese Cigliano R."/>
            <person name="Sanseverino W."/>
            <person name="Barakat M."/>
            <person name="Ortet P."/>
            <person name="Marechal E."/>
            <person name="Cagnac O."/>
            <person name="Amato A."/>
        </authorList>
    </citation>
    <scope>NUCLEOTIDE SEQUENCE [LARGE SCALE GENOMIC DNA]</scope>
</reference>
<dbReference type="GO" id="GO:0051539">
    <property type="term" value="F:4 iron, 4 sulfur cluster binding"/>
    <property type="evidence" value="ECO:0007669"/>
    <property type="project" value="TreeGrafter"/>
</dbReference>
<dbReference type="InterPro" id="IPR038492">
    <property type="entry name" value="GBBH-like_N_sf"/>
</dbReference>
<accession>A0A2R5GV95</accession>
<dbReference type="InterPro" id="IPR033756">
    <property type="entry name" value="YlxH/NBP35"/>
</dbReference>